<evidence type="ECO:0000256" key="1">
    <source>
        <dbReference type="SAM" id="MobiDB-lite"/>
    </source>
</evidence>
<gene>
    <name evidence="2" type="ORF">PPSIR1_14695</name>
</gene>
<sequence length="96" mass="9360">MSEVVSGVVELGRGPSAVGVARGVRAGVAGSGVGAAAEARVALWLLPAAASRRRARSSATRSVGREPMVDGAGEDAFPSDAGALGVETEAEAGWGG</sequence>
<evidence type="ECO:0000313" key="3">
    <source>
        <dbReference type="Proteomes" id="UP000005801"/>
    </source>
</evidence>
<evidence type="ECO:0000313" key="2">
    <source>
        <dbReference type="EMBL" id="EDM73913.1"/>
    </source>
</evidence>
<dbReference type="EMBL" id="ABCS01000163">
    <property type="protein sequence ID" value="EDM73913.1"/>
    <property type="molecule type" value="Genomic_DNA"/>
</dbReference>
<organism evidence="2 3">
    <name type="scientific">Plesiocystis pacifica SIR-1</name>
    <dbReference type="NCBI Taxonomy" id="391625"/>
    <lineage>
        <taxon>Bacteria</taxon>
        <taxon>Pseudomonadati</taxon>
        <taxon>Myxococcota</taxon>
        <taxon>Polyangia</taxon>
        <taxon>Nannocystales</taxon>
        <taxon>Nannocystaceae</taxon>
        <taxon>Plesiocystis</taxon>
    </lineage>
</organism>
<keyword evidence="3" id="KW-1185">Reference proteome</keyword>
<feature type="region of interest" description="Disordered" evidence="1">
    <location>
        <begin position="53"/>
        <end position="96"/>
    </location>
</feature>
<dbReference type="AlphaFoldDB" id="A6GJQ1"/>
<name>A6GJQ1_9BACT</name>
<dbReference type="Proteomes" id="UP000005801">
    <property type="component" value="Unassembled WGS sequence"/>
</dbReference>
<accession>A6GJQ1</accession>
<reference evidence="2 3" key="1">
    <citation type="submission" date="2007-06" db="EMBL/GenBank/DDBJ databases">
        <authorList>
            <person name="Shimkets L."/>
            <person name="Ferriera S."/>
            <person name="Johnson J."/>
            <person name="Kravitz S."/>
            <person name="Beeson K."/>
            <person name="Sutton G."/>
            <person name="Rogers Y.-H."/>
            <person name="Friedman R."/>
            <person name="Frazier M."/>
            <person name="Venter J.C."/>
        </authorList>
    </citation>
    <scope>NUCLEOTIDE SEQUENCE [LARGE SCALE GENOMIC DNA]</scope>
    <source>
        <strain evidence="2 3">SIR-1</strain>
    </source>
</reference>
<proteinExistence type="predicted"/>
<protein>
    <submittedName>
        <fullName evidence="2">Uncharacterized protein</fullName>
    </submittedName>
</protein>
<comment type="caution">
    <text evidence="2">The sequence shown here is derived from an EMBL/GenBank/DDBJ whole genome shotgun (WGS) entry which is preliminary data.</text>
</comment>